<dbReference type="InterPro" id="IPR010611">
    <property type="entry name" value="3D_dom"/>
</dbReference>
<dbReference type="EC" id="4.2.2.n1" evidence="4"/>
<evidence type="ECO:0000256" key="5">
    <source>
        <dbReference type="SAM" id="SignalP"/>
    </source>
</evidence>
<evidence type="ECO:0000313" key="8">
    <source>
        <dbReference type="Proteomes" id="UP001168167"/>
    </source>
</evidence>
<gene>
    <name evidence="7" type="ORF">NQX30_02205</name>
</gene>
<dbReference type="PANTHER" id="PTHR30124">
    <property type="entry name" value="MEMBRANE-BOUND LYTIC MUREIN TRANSGLYCOSYLASE A"/>
    <property type="match status" value="1"/>
</dbReference>
<dbReference type="SUPFAM" id="SSF50685">
    <property type="entry name" value="Barwin-like endoglucanases"/>
    <property type="match status" value="1"/>
</dbReference>
<dbReference type="CDD" id="cd14485">
    <property type="entry name" value="mltA_like_LT_A"/>
    <property type="match status" value="1"/>
</dbReference>
<evidence type="ECO:0000256" key="1">
    <source>
        <dbReference type="ARBA" id="ARBA00001420"/>
    </source>
</evidence>
<dbReference type="Gene3D" id="2.40.40.10">
    <property type="entry name" value="RlpA-like domain"/>
    <property type="match status" value="1"/>
</dbReference>
<keyword evidence="8" id="KW-1185">Reference proteome</keyword>
<feature type="domain" description="Lytic transglycosylase MltA" evidence="6">
    <location>
        <begin position="112"/>
        <end position="269"/>
    </location>
</feature>
<dbReference type="PANTHER" id="PTHR30124:SF0">
    <property type="entry name" value="MEMBRANE-BOUND LYTIC MUREIN TRANSGLYCOSYLASE A"/>
    <property type="match status" value="1"/>
</dbReference>
<comment type="caution">
    <text evidence="7">The sequence shown here is derived from an EMBL/GenBank/DDBJ whole genome shotgun (WGS) entry which is preliminary data.</text>
</comment>
<dbReference type="InterPro" id="IPR005300">
    <property type="entry name" value="MltA_B"/>
</dbReference>
<dbReference type="EMBL" id="JANQAO010000001">
    <property type="protein sequence ID" value="MDM5147190.1"/>
    <property type="molecule type" value="Genomic_DNA"/>
</dbReference>
<dbReference type="SMART" id="SM00925">
    <property type="entry name" value="MltA"/>
    <property type="match status" value="1"/>
</dbReference>
<evidence type="ECO:0000256" key="3">
    <source>
        <dbReference type="ARBA" id="ARBA00023316"/>
    </source>
</evidence>
<dbReference type="Gene3D" id="2.40.240.50">
    <property type="entry name" value="Barwin-like endoglucanases"/>
    <property type="match status" value="1"/>
</dbReference>
<keyword evidence="3 4" id="KW-0961">Cell wall biogenesis/degradation</keyword>
<evidence type="ECO:0000259" key="6">
    <source>
        <dbReference type="SMART" id="SM00925"/>
    </source>
</evidence>
<evidence type="ECO:0000256" key="4">
    <source>
        <dbReference type="PIRNR" id="PIRNR019422"/>
    </source>
</evidence>
<proteinExistence type="predicted"/>
<sequence>MKKIFALCLLVLLTGCAVPKIAPTKHLVITWEAMPGWTTDNHAAAIPAFLRSCEKIREQNKWRHICAAAAALPKNVDDDTARLFFEKYFMPQQLLQKDNSEIGLVTGYYEPLLQGALQPSARYQYPIYARPDDLLTIELGVAYPSLQKRKLRGRLANGKIIPYHSRADINGESNPLAGHELLWVDDKVALFFLHIQGSGLVQLPNGDIIGVGYTDQNGHVYLSIGRLLAQRGDMELEDVNLFSIRQWLEQNPQRADELLHSNPSYIFFTRRDAVAEGPIGSLGVTLTPERSLAVDNEKITLGAPVWLDTVMPDDGKTPLQQLMMAQDTGGAINGDIRADVFWGRGTRAEKMAGLMKTHGRLYVLIPKADLNINKPE</sequence>
<feature type="signal peptide" evidence="5">
    <location>
        <begin position="1"/>
        <end position="22"/>
    </location>
</feature>
<accession>A0ABT7QKR7</accession>
<name>A0ABT7QKR7_9GAMM</name>
<dbReference type="Proteomes" id="UP001168167">
    <property type="component" value="Unassembled WGS sequence"/>
</dbReference>
<dbReference type="PIRSF" id="PIRSF019422">
    <property type="entry name" value="MltA"/>
    <property type="match status" value="1"/>
</dbReference>
<dbReference type="InterPro" id="IPR026044">
    <property type="entry name" value="MltA"/>
</dbReference>
<dbReference type="Pfam" id="PF06725">
    <property type="entry name" value="3D"/>
    <property type="match status" value="1"/>
</dbReference>
<evidence type="ECO:0000313" key="7">
    <source>
        <dbReference type="EMBL" id="MDM5147190.1"/>
    </source>
</evidence>
<dbReference type="Pfam" id="PF03562">
    <property type="entry name" value="MltA"/>
    <property type="match status" value="1"/>
</dbReference>
<keyword evidence="5" id="KW-0732">Signal</keyword>
<feature type="chain" id="PRO_5046155693" description="Membrane-bound lytic murein transglycosylase A" evidence="5">
    <location>
        <begin position="23"/>
        <end position="376"/>
    </location>
</feature>
<dbReference type="InterPro" id="IPR036908">
    <property type="entry name" value="RlpA-like_sf"/>
</dbReference>
<evidence type="ECO:0000256" key="2">
    <source>
        <dbReference type="ARBA" id="ARBA00023239"/>
    </source>
</evidence>
<protein>
    <recommendedName>
        <fullName evidence="4">Membrane-bound lytic murein transglycosylase A</fullName>
        <ecNumber evidence="4">4.2.2.n1</ecNumber>
    </recommendedName>
    <alternativeName>
        <fullName evidence="4">Murein hydrolase A</fullName>
    </alternativeName>
</protein>
<comment type="function">
    <text evidence="4">Murein-degrading enzyme. May play a role in recycling of muropeptides during cell elongation and/or cell division.</text>
</comment>
<dbReference type="CDD" id="cd14668">
    <property type="entry name" value="mlta_B"/>
    <property type="match status" value="1"/>
</dbReference>
<keyword evidence="2 4" id="KW-0456">Lyase</keyword>
<reference evidence="7" key="2">
    <citation type="journal article" date="2023" name="Microbiome">
        <title>Synthase-selected sorting approach identifies a beta-lactone synthase in a nudibranch symbiotic bacterium.</title>
        <authorList>
            <person name="Dzunkova M."/>
            <person name="La Clair J.J."/>
            <person name="Tyml T."/>
            <person name="Doud D."/>
            <person name="Schulz F."/>
            <person name="Piquer-Esteban S."/>
            <person name="Porcel Sanchis D."/>
            <person name="Osborn A."/>
            <person name="Robinson D."/>
            <person name="Louie K.B."/>
            <person name="Bowen B.P."/>
            <person name="Bowers R.M."/>
            <person name="Lee J."/>
            <person name="Arnau V."/>
            <person name="Diaz-Villanueva W."/>
            <person name="Stepanauskas R."/>
            <person name="Gosliner T."/>
            <person name="Date S.V."/>
            <person name="Northen T.R."/>
            <person name="Cheng J.F."/>
            <person name="Burkart M.D."/>
            <person name="Woyke T."/>
        </authorList>
    </citation>
    <scope>NUCLEOTIDE SEQUENCE</scope>
    <source>
        <strain evidence="7">Df01</strain>
    </source>
</reference>
<dbReference type="PROSITE" id="PS51257">
    <property type="entry name" value="PROKAR_LIPOPROTEIN"/>
    <property type="match status" value="1"/>
</dbReference>
<organism evidence="7 8">
    <name type="scientific">Candidatus Doriopsillibacter californiensis</name>
    <dbReference type="NCBI Taxonomy" id="2970740"/>
    <lineage>
        <taxon>Bacteria</taxon>
        <taxon>Pseudomonadati</taxon>
        <taxon>Pseudomonadota</taxon>
        <taxon>Gammaproteobacteria</taxon>
        <taxon>Candidatus Tethybacterales</taxon>
        <taxon>Candidatus Persebacteraceae</taxon>
        <taxon>Candidatus Doriopsillibacter</taxon>
    </lineage>
</organism>
<comment type="catalytic activity">
    <reaction evidence="1 4">
        <text>Exolytic cleavage of the (1-&gt;4)-beta-glycosidic linkage between N-acetylmuramic acid (MurNAc) and N-acetylglucosamine (GlcNAc) residues in peptidoglycan, from either the reducing or the non-reducing ends of the peptidoglycan chains, with concomitant formation of a 1,6-anhydrobond in the MurNAc residue.</text>
        <dbReference type="EC" id="4.2.2.n1"/>
    </reaction>
</comment>
<reference evidence="7" key="1">
    <citation type="submission" date="2022-08" db="EMBL/GenBank/DDBJ databases">
        <authorList>
            <person name="Dzunkova M."/>
            <person name="La Clair J."/>
            <person name="Tyml T."/>
            <person name="Doud D."/>
            <person name="Schulz F."/>
            <person name="Piquer S."/>
            <person name="Porcel Sanchis D."/>
            <person name="Osborn A."/>
            <person name="Robinson D."/>
            <person name="Louie K.B."/>
            <person name="Bowen B.P."/>
            <person name="Bowers R."/>
            <person name="Lee J."/>
            <person name="Arnau Llombart V."/>
            <person name="Diaz Villanueva W."/>
            <person name="Gosliner T."/>
            <person name="Northen T."/>
            <person name="Cheng J.-F."/>
            <person name="Burkart M.D."/>
            <person name="Woyke T."/>
        </authorList>
    </citation>
    <scope>NUCLEOTIDE SEQUENCE</scope>
    <source>
        <strain evidence="7">Df01</strain>
    </source>
</reference>